<evidence type="ECO:0000313" key="3">
    <source>
        <dbReference type="Proteomes" id="UP001501521"/>
    </source>
</evidence>
<accession>A0ABP9F1S1</accession>
<feature type="region of interest" description="Disordered" evidence="1">
    <location>
        <begin position="1"/>
        <end position="21"/>
    </location>
</feature>
<reference evidence="3" key="1">
    <citation type="journal article" date="2019" name="Int. J. Syst. Evol. Microbiol.">
        <title>The Global Catalogue of Microorganisms (GCM) 10K type strain sequencing project: providing services to taxonomists for standard genome sequencing and annotation.</title>
        <authorList>
            <consortium name="The Broad Institute Genomics Platform"/>
            <consortium name="The Broad Institute Genome Sequencing Center for Infectious Disease"/>
            <person name="Wu L."/>
            <person name="Ma J."/>
        </authorList>
    </citation>
    <scope>NUCLEOTIDE SEQUENCE [LARGE SCALE GENOMIC DNA]</scope>
    <source>
        <strain evidence="3">JCM 19125</strain>
    </source>
</reference>
<dbReference type="EMBL" id="BAABLV010000012">
    <property type="protein sequence ID" value="GAA4892375.1"/>
    <property type="molecule type" value="Genomic_DNA"/>
</dbReference>
<sequence>MGALPAHAEDRSLSRAQRPVEGPWASWVAAVAPVFDNARLTLSGPHQPLLKARPRLGSGPIPCSPWVAGASGDGVPICCSPGPGNGYLGAGRVRLTHLHPPPPATPVS</sequence>
<evidence type="ECO:0000256" key="1">
    <source>
        <dbReference type="SAM" id="MobiDB-lite"/>
    </source>
</evidence>
<evidence type="ECO:0000313" key="2">
    <source>
        <dbReference type="EMBL" id="GAA4892375.1"/>
    </source>
</evidence>
<name>A0ABP9F1S1_9ACTN</name>
<organism evidence="2 3">
    <name type="scientific">Tessaracoccus lubricantis</name>
    <dbReference type="NCBI Taxonomy" id="545543"/>
    <lineage>
        <taxon>Bacteria</taxon>
        <taxon>Bacillati</taxon>
        <taxon>Actinomycetota</taxon>
        <taxon>Actinomycetes</taxon>
        <taxon>Propionibacteriales</taxon>
        <taxon>Propionibacteriaceae</taxon>
        <taxon>Tessaracoccus</taxon>
    </lineage>
</organism>
<keyword evidence="3" id="KW-1185">Reference proteome</keyword>
<dbReference type="Proteomes" id="UP001501521">
    <property type="component" value="Unassembled WGS sequence"/>
</dbReference>
<gene>
    <name evidence="2" type="ORF">GCM10025789_06750</name>
</gene>
<comment type="caution">
    <text evidence="2">The sequence shown here is derived from an EMBL/GenBank/DDBJ whole genome shotgun (WGS) entry which is preliminary data.</text>
</comment>
<proteinExistence type="predicted"/>
<protein>
    <submittedName>
        <fullName evidence="2">Uncharacterized protein</fullName>
    </submittedName>
</protein>